<gene>
    <name evidence="1" type="ORF">DERF_000197</name>
</gene>
<proteinExistence type="predicted"/>
<accession>A0A922I9N1</accession>
<dbReference type="EMBL" id="ASGP02000001">
    <property type="protein sequence ID" value="KAH9526080.1"/>
    <property type="molecule type" value="Genomic_DNA"/>
</dbReference>
<evidence type="ECO:0000313" key="1">
    <source>
        <dbReference type="EMBL" id="KAH9526080.1"/>
    </source>
</evidence>
<name>A0A922I9N1_DERFA</name>
<reference evidence="1" key="2">
    <citation type="journal article" date="2022" name="Res Sq">
        <title>Comparative Genomics Reveals Insights into the Divergent Evolution of Astigmatic Mites and Household Pest Adaptations.</title>
        <authorList>
            <person name="Xiong Q."/>
            <person name="Wan A.T.-Y."/>
            <person name="Liu X.-Y."/>
            <person name="Fung C.S.-H."/>
            <person name="Xiao X."/>
            <person name="Malainual N."/>
            <person name="Hou J."/>
            <person name="Wang L."/>
            <person name="Wang M."/>
            <person name="Yang K."/>
            <person name="Cui Y."/>
            <person name="Leung E."/>
            <person name="Nong W."/>
            <person name="Shin S.-K."/>
            <person name="Au S."/>
            <person name="Jeong K.Y."/>
            <person name="Chew F.T."/>
            <person name="Hui J."/>
            <person name="Leung T.F."/>
            <person name="Tungtrongchitr A."/>
            <person name="Zhong N."/>
            <person name="Liu Z."/>
            <person name="Tsui S."/>
        </authorList>
    </citation>
    <scope>NUCLEOTIDE SEQUENCE</scope>
    <source>
        <strain evidence="1">Derf</strain>
        <tissue evidence="1">Whole organism</tissue>
    </source>
</reference>
<keyword evidence="2" id="KW-1185">Reference proteome</keyword>
<sequence>MQIMKNFIGIPSATLLAISPTPSTVLLTASCTDSATSPAASFTLSAASDTAFLACSIDDSASVGLPLINKAIHKTTTMVIIIIMRFIFYCFGDDFCL</sequence>
<comment type="caution">
    <text evidence="1">The sequence shown here is derived from an EMBL/GenBank/DDBJ whole genome shotgun (WGS) entry which is preliminary data.</text>
</comment>
<protein>
    <submittedName>
        <fullName evidence="1">Uncharacterized protein</fullName>
    </submittedName>
</protein>
<dbReference type="PROSITE" id="PS51257">
    <property type="entry name" value="PROKAR_LIPOPROTEIN"/>
    <property type="match status" value="1"/>
</dbReference>
<reference evidence="1" key="1">
    <citation type="submission" date="2013-05" db="EMBL/GenBank/DDBJ databases">
        <authorList>
            <person name="Yim A.K.Y."/>
            <person name="Chan T.F."/>
            <person name="Ji K.M."/>
            <person name="Liu X.Y."/>
            <person name="Zhou J.W."/>
            <person name="Li R.Q."/>
            <person name="Yang K.Y."/>
            <person name="Li J."/>
            <person name="Li M."/>
            <person name="Law P.T.W."/>
            <person name="Wu Y.L."/>
            <person name="Cai Z.L."/>
            <person name="Qin H."/>
            <person name="Bao Y."/>
            <person name="Leung R.K.K."/>
            <person name="Ng P.K.S."/>
            <person name="Zou J."/>
            <person name="Zhong X.J."/>
            <person name="Ran P.X."/>
            <person name="Zhong N.S."/>
            <person name="Liu Z.G."/>
            <person name="Tsui S.K.W."/>
        </authorList>
    </citation>
    <scope>NUCLEOTIDE SEQUENCE</scope>
    <source>
        <strain evidence="1">Derf</strain>
        <tissue evidence="1">Whole organism</tissue>
    </source>
</reference>
<dbReference type="Proteomes" id="UP000790347">
    <property type="component" value="Unassembled WGS sequence"/>
</dbReference>
<organism evidence="1 2">
    <name type="scientific">Dermatophagoides farinae</name>
    <name type="common">American house dust mite</name>
    <dbReference type="NCBI Taxonomy" id="6954"/>
    <lineage>
        <taxon>Eukaryota</taxon>
        <taxon>Metazoa</taxon>
        <taxon>Ecdysozoa</taxon>
        <taxon>Arthropoda</taxon>
        <taxon>Chelicerata</taxon>
        <taxon>Arachnida</taxon>
        <taxon>Acari</taxon>
        <taxon>Acariformes</taxon>
        <taxon>Sarcoptiformes</taxon>
        <taxon>Astigmata</taxon>
        <taxon>Psoroptidia</taxon>
        <taxon>Analgoidea</taxon>
        <taxon>Pyroglyphidae</taxon>
        <taxon>Dermatophagoidinae</taxon>
        <taxon>Dermatophagoides</taxon>
    </lineage>
</organism>
<dbReference type="AlphaFoldDB" id="A0A922I9N1"/>
<evidence type="ECO:0000313" key="2">
    <source>
        <dbReference type="Proteomes" id="UP000790347"/>
    </source>
</evidence>